<feature type="compositionally biased region" description="Basic and acidic residues" evidence="1">
    <location>
        <begin position="166"/>
        <end position="175"/>
    </location>
</feature>
<evidence type="ECO:0000313" key="2">
    <source>
        <dbReference type="Ensembl" id="ENSGACP00000019753.1"/>
    </source>
</evidence>
<reference evidence="2" key="1">
    <citation type="submission" date="2006-01" db="EMBL/GenBank/DDBJ databases">
        <authorList>
            <person name="Lindblad-Toh K."/>
            <person name="Mauceli E."/>
            <person name="Grabherr M."/>
            <person name="Chang J.L."/>
            <person name="Lander E.S."/>
        </authorList>
    </citation>
    <scope>NUCLEOTIDE SEQUENCE [LARGE SCALE GENOMIC DNA]</scope>
</reference>
<sequence>GLLVSAVAIVAIAVGIAAVVSALAPVVAVARVSAAAAAASAAAASPTPAKSSAASWSAEASPGAAALSGFIDANRSAIQGFAVHAALRFGGIIGAVEFHEAKTAGFARLFVSDHIYFFDGSIFAEGLSQGVLFGLVAQPSDEQFTFVRHVAASTNRSPNDDEWEFESNKDKRALL</sequence>
<accession>G3PQ68</accession>
<name>G3PQ68_GASAC</name>
<reference evidence="2" key="2">
    <citation type="submission" date="2024-04" db="UniProtKB">
        <authorList>
            <consortium name="Ensembl"/>
        </authorList>
    </citation>
    <scope>IDENTIFICATION</scope>
</reference>
<dbReference type="AlphaFoldDB" id="G3PQ68"/>
<proteinExistence type="predicted"/>
<feature type="region of interest" description="Disordered" evidence="1">
    <location>
        <begin position="155"/>
        <end position="175"/>
    </location>
</feature>
<dbReference type="Bgee" id="ENSGACG00000014976">
    <property type="expression patterns" value="Expressed in embryo and 13 other cell types or tissues"/>
</dbReference>
<dbReference type="Ensembl" id="ENSGACT00000019791.1">
    <property type="protein sequence ID" value="ENSGACP00000019753.1"/>
    <property type="gene ID" value="ENSGACG00000014976.1"/>
</dbReference>
<evidence type="ECO:0000256" key="1">
    <source>
        <dbReference type="SAM" id="MobiDB-lite"/>
    </source>
</evidence>
<dbReference type="InParanoid" id="G3PQ68"/>
<protein>
    <submittedName>
        <fullName evidence="2">Uncharacterized protein</fullName>
    </submittedName>
</protein>
<dbReference type="STRING" id="69293.ENSGACP00000019753"/>
<organism evidence="2">
    <name type="scientific">Gasterosteus aculeatus</name>
    <name type="common">Three-spined stickleback</name>
    <dbReference type="NCBI Taxonomy" id="69293"/>
    <lineage>
        <taxon>Eukaryota</taxon>
        <taxon>Metazoa</taxon>
        <taxon>Chordata</taxon>
        <taxon>Craniata</taxon>
        <taxon>Vertebrata</taxon>
        <taxon>Euteleostomi</taxon>
        <taxon>Actinopterygii</taxon>
        <taxon>Neopterygii</taxon>
        <taxon>Teleostei</taxon>
        <taxon>Neoteleostei</taxon>
        <taxon>Acanthomorphata</taxon>
        <taxon>Eupercaria</taxon>
        <taxon>Perciformes</taxon>
        <taxon>Cottioidei</taxon>
        <taxon>Gasterosteales</taxon>
        <taxon>Gasterosteidae</taxon>
        <taxon>Gasterosteus</taxon>
    </lineage>
</organism>